<feature type="domain" description="Glycosyl transferase family 1" evidence="1">
    <location>
        <begin position="223"/>
        <end position="381"/>
    </location>
</feature>
<keyword evidence="2" id="KW-0808">Transferase</keyword>
<reference evidence="2 3" key="1">
    <citation type="submission" date="2018-03" db="EMBL/GenBank/DDBJ databases">
        <title>Genomic Encyclopedia of Archaeal and Bacterial Type Strains, Phase II (KMG-II): from individual species to whole genera.</title>
        <authorList>
            <person name="Goeker M."/>
        </authorList>
    </citation>
    <scope>NUCLEOTIDE SEQUENCE [LARGE SCALE GENOMIC DNA]</scope>
    <source>
        <strain evidence="2 3">DSM 28057</strain>
    </source>
</reference>
<dbReference type="Gene3D" id="3.40.50.2000">
    <property type="entry name" value="Glycogen Phosphorylase B"/>
    <property type="match status" value="2"/>
</dbReference>
<dbReference type="PANTHER" id="PTHR12526">
    <property type="entry name" value="GLYCOSYLTRANSFERASE"/>
    <property type="match status" value="1"/>
</dbReference>
<dbReference type="EMBL" id="PYGF01000002">
    <property type="protein sequence ID" value="PSL06313.1"/>
    <property type="molecule type" value="Genomic_DNA"/>
</dbReference>
<dbReference type="PANTHER" id="PTHR12526:SF637">
    <property type="entry name" value="GLYCOSYLTRANSFERASE EPSF-RELATED"/>
    <property type="match status" value="1"/>
</dbReference>
<proteinExistence type="predicted"/>
<dbReference type="GO" id="GO:0016757">
    <property type="term" value="F:glycosyltransferase activity"/>
    <property type="evidence" value="ECO:0007669"/>
    <property type="project" value="InterPro"/>
</dbReference>
<evidence type="ECO:0000313" key="2">
    <source>
        <dbReference type="EMBL" id="PSL06313.1"/>
    </source>
</evidence>
<dbReference type="Pfam" id="PF00534">
    <property type="entry name" value="Glycos_transf_1"/>
    <property type="match status" value="1"/>
</dbReference>
<dbReference type="CDD" id="cd03801">
    <property type="entry name" value="GT4_PimA-like"/>
    <property type="match status" value="1"/>
</dbReference>
<organism evidence="2 3">
    <name type="scientific">Cecembia rubra</name>
    <dbReference type="NCBI Taxonomy" id="1485585"/>
    <lineage>
        <taxon>Bacteria</taxon>
        <taxon>Pseudomonadati</taxon>
        <taxon>Bacteroidota</taxon>
        <taxon>Cytophagia</taxon>
        <taxon>Cytophagales</taxon>
        <taxon>Cyclobacteriaceae</taxon>
        <taxon>Cecembia</taxon>
    </lineage>
</organism>
<keyword evidence="3" id="KW-1185">Reference proteome</keyword>
<dbReference type="InterPro" id="IPR001296">
    <property type="entry name" value="Glyco_trans_1"/>
</dbReference>
<evidence type="ECO:0000259" key="1">
    <source>
        <dbReference type="Pfam" id="PF00534"/>
    </source>
</evidence>
<comment type="caution">
    <text evidence="2">The sequence shown here is derived from an EMBL/GenBank/DDBJ whole genome shotgun (WGS) entry which is preliminary data.</text>
</comment>
<sequence length="405" mass="46496">MKNQKILILTSEYPNPNSSYDTPVVHYFAKEWVNMGFDVRVIHFRSVFPPIFYFFARVLKGIIKKIFKTDFIPFSRLNSRVEYELEGIKIVSQPIFKIFPHFKFFRSTIQKQARIIQNDNLAKNFAPDIIIGHFINPQLPLIVELKNFYPNVKSSLVLHENPKIIYDLFGEKSSHYLNKLDYIGFRFLEMKNTFVSLFGDKENLFICPSGIPENYILNAVPNEKFKNKSLSICFTGMLIPLKNIDVILEAVNLAFPEKDFILNIYGEGMLKEQINLKINELGLNDCVYLKGKVSRDEVQEALKNTDVFVMVSKPEAFGLVYLEAMGKGCVTIGTKGQGIDGVIENSKNGFLCEARNVEDLKKIFLKIKSMSYEEKLLISKNALKTASNLTDRKVAFSYLKKLNIV</sequence>
<name>A0A2P8EA09_9BACT</name>
<dbReference type="OrthoDB" id="596635at2"/>
<dbReference type="Proteomes" id="UP000240708">
    <property type="component" value="Unassembled WGS sequence"/>
</dbReference>
<evidence type="ECO:0000313" key="3">
    <source>
        <dbReference type="Proteomes" id="UP000240708"/>
    </source>
</evidence>
<gene>
    <name evidence="2" type="ORF">CLV48_102128</name>
</gene>
<protein>
    <submittedName>
        <fullName evidence="2">Glycosyltransferase involved in cell wall biosynthesis</fullName>
    </submittedName>
</protein>
<dbReference type="RefSeq" id="WP_106566257.1">
    <property type="nucleotide sequence ID" value="NZ_PYGF01000002.1"/>
</dbReference>
<accession>A0A2P8EA09</accession>
<dbReference type="SUPFAM" id="SSF53756">
    <property type="entry name" value="UDP-Glycosyltransferase/glycogen phosphorylase"/>
    <property type="match status" value="1"/>
</dbReference>
<dbReference type="AlphaFoldDB" id="A0A2P8EA09"/>